<accession>A0A4Q8AD69</accession>
<reference evidence="3 4" key="1">
    <citation type="submission" date="2019-02" db="EMBL/GenBank/DDBJ databases">
        <title>Sequencing the genomes of 1000 actinobacteria strains.</title>
        <authorList>
            <person name="Klenk H.-P."/>
        </authorList>
    </citation>
    <scope>NUCLEOTIDE SEQUENCE [LARGE SCALE GENOMIC DNA]</scope>
    <source>
        <strain evidence="3 4">DSM 17364</strain>
    </source>
</reference>
<keyword evidence="4" id="KW-1185">Reference proteome</keyword>
<gene>
    <name evidence="3" type="ORF">EV380_1652</name>
</gene>
<protein>
    <submittedName>
        <fullName evidence="3">Putative membrane protein YeiB</fullName>
    </submittedName>
</protein>
<dbReference type="Proteomes" id="UP000292685">
    <property type="component" value="Unassembled WGS sequence"/>
</dbReference>
<evidence type="ECO:0000256" key="1">
    <source>
        <dbReference type="SAM" id="Phobius"/>
    </source>
</evidence>
<feature type="transmembrane region" description="Helical" evidence="1">
    <location>
        <begin position="93"/>
        <end position="110"/>
    </location>
</feature>
<dbReference type="GO" id="GO:0016747">
    <property type="term" value="F:acyltransferase activity, transferring groups other than amino-acyl groups"/>
    <property type="evidence" value="ECO:0007669"/>
    <property type="project" value="InterPro"/>
</dbReference>
<feature type="transmembrane region" description="Helical" evidence="1">
    <location>
        <begin position="285"/>
        <end position="304"/>
    </location>
</feature>
<organism evidence="3 4">
    <name type="scientific">Zhihengliuella halotolerans</name>
    <dbReference type="NCBI Taxonomy" id="370736"/>
    <lineage>
        <taxon>Bacteria</taxon>
        <taxon>Bacillati</taxon>
        <taxon>Actinomycetota</taxon>
        <taxon>Actinomycetes</taxon>
        <taxon>Micrococcales</taxon>
        <taxon>Micrococcaceae</taxon>
        <taxon>Zhihengliuella</taxon>
    </lineage>
</organism>
<feature type="domain" description="Acyltransferase 3" evidence="2">
    <location>
        <begin position="20"/>
        <end position="326"/>
    </location>
</feature>
<comment type="caution">
    <text evidence="3">The sequence shown here is derived from an EMBL/GenBank/DDBJ whole genome shotgun (WGS) entry which is preliminary data.</text>
</comment>
<keyword evidence="1" id="KW-0812">Transmembrane</keyword>
<feature type="transmembrane region" description="Helical" evidence="1">
    <location>
        <begin position="244"/>
        <end position="264"/>
    </location>
</feature>
<dbReference type="RefSeq" id="WP_102159154.1">
    <property type="nucleotide sequence ID" value="NZ_PGGT01000033.1"/>
</dbReference>
<feature type="transmembrane region" description="Helical" evidence="1">
    <location>
        <begin position="116"/>
        <end position="134"/>
    </location>
</feature>
<sequence>MSVPAAASAAIPTSPPGRIPALDLARGIAILGMFFAHAAPVAAESPLALKALAAGAQVTAPLFVMLAGVSIGLMSGGATPVSRGRRAGTIAQLARRAGALILIGLVLWQLNSRIAIVIDYIGITTLLLLLVLFLPRLWLVAVAAAAVVASPMLHEWSLASGLAAEAAANPVTAKIVSWLFAGPSYWAPMFLFFALSGLILARSDVRRPATARWCMLSGPGLALLGAACAVLTADSAHPGSNSTAGNLVAIGCATSVIGFLLWIYRRQVGGYLPRMLGPVEAAGRMPLTIYTLQVFLFAGFGRLFDVTNSWPFLIGITIVSLVGAWAWMRFVASQGPLERVVSWASGRSKSTRQLARL</sequence>
<feature type="transmembrane region" description="Helical" evidence="1">
    <location>
        <begin position="310"/>
        <end position="328"/>
    </location>
</feature>
<feature type="transmembrane region" description="Helical" evidence="1">
    <location>
        <begin position="178"/>
        <end position="201"/>
    </location>
</feature>
<keyword evidence="1" id="KW-1133">Transmembrane helix</keyword>
<dbReference type="AlphaFoldDB" id="A0A4Q8AD69"/>
<feature type="transmembrane region" description="Helical" evidence="1">
    <location>
        <begin position="139"/>
        <end position="158"/>
    </location>
</feature>
<feature type="transmembrane region" description="Helical" evidence="1">
    <location>
        <begin position="62"/>
        <end position="81"/>
    </location>
</feature>
<dbReference type="Pfam" id="PF01757">
    <property type="entry name" value="Acyl_transf_3"/>
    <property type="match status" value="1"/>
</dbReference>
<dbReference type="OrthoDB" id="4966979at2"/>
<dbReference type="InterPro" id="IPR002656">
    <property type="entry name" value="Acyl_transf_3_dom"/>
</dbReference>
<evidence type="ECO:0000259" key="2">
    <source>
        <dbReference type="Pfam" id="PF01757"/>
    </source>
</evidence>
<keyword evidence="1" id="KW-0472">Membrane</keyword>
<evidence type="ECO:0000313" key="3">
    <source>
        <dbReference type="EMBL" id="RZU62064.1"/>
    </source>
</evidence>
<name>A0A4Q8AD69_9MICC</name>
<evidence type="ECO:0000313" key="4">
    <source>
        <dbReference type="Proteomes" id="UP000292685"/>
    </source>
</evidence>
<dbReference type="EMBL" id="SHLA01000001">
    <property type="protein sequence ID" value="RZU62064.1"/>
    <property type="molecule type" value="Genomic_DNA"/>
</dbReference>
<feature type="transmembrane region" description="Helical" evidence="1">
    <location>
        <begin position="213"/>
        <end position="232"/>
    </location>
</feature>
<proteinExistence type="predicted"/>
<feature type="transmembrane region" description="Helical" evidence="1">
    <location>
        <begin position="24"/>
        <end position="42"/>
    </location>
</feature>